<comment type="subcellular location">
    <subcellularLocation>
        <location evidence="1">Membrane</location>
        <topology evidence="1">Multi-pass membrane protein</topology>
    </subcellularLocation>
</comment>
<keyword evidence="5" id="KW-0460">Magnesium</keyword>
<evidence type="ECO:0000259" key="10">
    <source>
        <dbReference type="Pfam" id="PF00690"/>
    </source>
</evidence>
<accession>A0A9W7YA06</accession>
<evidence type="ECO:0000256" key="1">
    <source>
        <dbReference type="ARBA" id="ARBA00004141"/>
    </source>
</evidence>
<feature type="transmembrane region" description="Helical" evidence="7">
    <location>
        <begin position="710"/>
        <end position="733"/>
    </location>
</feature>
<evidence type="ECO:0000313" key="11">
    <source>
        <dbReference type="EMBL" id="KAJ1726975.1"/>
    </source>
</evidence>
<feature type="non-terminal residue" evidence="11">
    <location>
        <position position="755"/>
    </location>
</feature>
<dbReference type="PANTHER" id="PTHR45630">
    <property type="entry name" value="CATION-TRANSPORTING ATPASE-RELATED"/>
    <property type="match status" value="1"/>
</dbReference>
<keyword evidence="7" id="KW-0472">Membrane</keyword>
<dbReference type="GO" id="GO:0005524">
    <property type="term" value="F:ATP binding"/>
    <property type="evidence" value="ECO:0007669"/>
    <property type="project" value="UniProtKB-KW"/>
</dbReference>
<keyword evidence="4" id="KW-0067">ATP-binding</keyword>
<comment type="caution">
    <text evidence="11">The sequence shown here is derived from an EMBL/GenBank/DDBJ whole genome shotgun (WGS) entry which is preliminary data.</text>
</comment>
<protein>
    <recommendedName>
        <fullName evidence="13">Cation-transporting P-type ATPase N-terminal domain-containing protein</fullName>
    </recommendedName>
</protein>
<keyword evidence="3" id="KW-0547">Nucleotide-binding</keyword>
<dbReference type="GO" id="GO:0140358">
    <property type="term" value="F:P-type transmembrane transporter activity"/>
    <property type="evidence" value="ECO:0007669"/>
    <property type="project" value="InterPro"/>
</dbReference>
<gene>
    <name evidence="11" type="ORF">LPJ61_004837</name>
</gene>
<evidence type="ECO:0000256" key="6">
    <source>
        <dbReference type="ARBA" id="ARBA00022967"/>
    </source>
</evidence>
<feature type="transmembrane region" description="Helical" evidence="7">
    <location>
        <begin position="322"/>
        <end position="342"/>
    </location>
</feature>
<dbReference type="Gene3D" id="2.70.150.10">
    <property type="entry name" value="Calcium-transporting ATPase, cytoplasmic transduction domain A"/>
    <property type="match status" value="1"/>
</dbReference>
<dbReference type="InterPro" id="IPR023298">
    <property type="entry name" value="ATPase_P-typ_TM_dom_sf"/>
</dbReference>
<dbReference type="Pfam" id="PF00122">
    <property type="entry name" value="E1-E2_ATPase"/>
    <property type="match status" value="1"/>
</dbReference>
<dbReference type="PANTHER" id="PTHR45630:SF11">
    <property type="entry name" value="CATION-TRANSPORTING P-TYPE ATPASE N-TERMINAL DOMAIN-CONTAINING PROTEIN"/>
    <property type="match status" value="1"/>
</dbReference>
<feature type="signal peptide" evidence="8">
    <location>
        <begin position="1"/>
        <end position="24"/>
    </location>
</feature>
<feature type="transmembrane region" description="Helical" evidence="7">
    <location>
        <begin position="271"/>
        <end position="293"/>
    </location>
</feature>
<keyword evidence="12" id="KW-1185">Reference proteome</keyword>
<feature type="transmembrane region" description="Helical" evidence="7">
    <location>
        <begin position="486"/>
        <end position="504"/>
    </location>
</feature>
<keyword evidence="7" id="KW-0812">Transmembrane</keyword>
<dbReference type="OrthoDB" id="48943at2759"/>
<dbReference type="InterPro" id="IPR059000">
    <property type="entry name" value="ATPase_P-type_domA"/>
</dbReference>
<evidence type="ECO:0000256" key="7">
    <source>
        <dbReference type="SAM" id="Phobius"/>
    </source>
</evidence>
<evidence type="ECO:0000256" key="3">
    <source>
        <dbReference type="ARBA" id="ARBA00022741"/>
    </source>
</evidence>
<evidence type="ECO:0000256" key="4">
    <source>
        <dbReference type="ARBA" id="ARBA00022840"/>
    </source>
</evidence>
<evidence type="ECO:0000259" key="9">
    <source>
        <dbReference type="Pfam" id="PF00122"/>
    </source>
</evidence>
<feature type="domain" description="P-type ATPase A" evidence="9">
    <location>
        <begin position="542"/>
        <end position="666"/>
    </location>
</feature>
<proteinExistence type="predicted"/>
<keyword evidence="6" id="KW-1278">Translocase</keyword>
<evidence type="ECO:0000256" key="8">
    <source>
        <dbReference type="SAM" id="SignalP"/>
    </source>
</evidence>
<feature type="transmembrane region" description="Helical" evidence="7">
    <location>
        <begin position="510"/>
        <end position="527"/>
    </location>
</feature>
<dbReference type="InterPro" id="IPR004014">
    <property type="entry name" value="ATPase_P-typ_cation-transptr_N"/>
</dbReference>
<organism evidence="11 12">
    <name type="scientific">Coemansia biformis</name>
    <dbReference type="NCBI Taxonomy" id="1286918"/>
    <lineage>
        <taxon>Eukaryota</taxon>
        <taxon>Fungi</taxon>
        <taxon>Fungi incertae sedis</taxon>
        <taxon>Zoopagomycota</taxon>
        <taxon>Kickxellomycotina</taxon>
        <taxon>Kickxellomycetes</taxon>
        <taxon>Kickxellales</taxon>
        <taxon>Kickxellaceae</taxon>
        <taxon>Coemansia</taxon>
    </lineage>
</organism>
<keyword evidence="2" id="KW-0479">Metal-binding</keyword>
<dbReference type="EMBL" id="JANBOI010001279">
    <property type="protein sequence ID" value="KAJ1726975.1"/>
    <property type="molecule type" value="Genomic_DNA"/>
</dbReference>
<feature type="domain" description="Cation-transporting P-type ATPase N-terminal" evidence="10">
    <location>
        <begin position="450"/>
        <end position="494"/>
    </location>
</feature>
<dbReference type="GO" id="GO:0019829">
    <property type="term" value="F:ATPase-coupled monoatomic cation transmembrane transporter activity"/>
    <property type="evidence" value="ECO:0007669"/>
    <property type="project" value="TreeGrafter"/>
</dbReference>
<dbReference type="Pfam" id="PF00690">
    <property type="entry name" value="Cation_ATPase_N"/>
    <property type="match status" value="1"/>
</dbReference>
<feature type="transmembrane region" description="Helical" evidence="7">
    <location>
        <begin position="683"/>
        <end position="704"/>
    </location>
</feature>
<keyword evidence="8" id="KW-0732">Signal</keyword>
<dbReference type="Proteomes" id="UP001143981">
    <property type="component" value="Unassembled WGS sequence"/>
</dbReference>
<keyword evidence="7" id="KW-1133">Transmembrane helix</keyword>
<dbReference type="SUPFAM" id="SSF81653">
    <property type="entry name" value="Calcium ATPase, transduction domain A"/>
    <property type="match status" value="1"/>
</dbReference>
<feature type="chain" id="PRO_5040745827" description="Cation-transporting P-type ATPase N-terminal domain-containing protein" evidence="8">
    <location>
        <begin position="25"/>
        <end position="755"/>
    </location>
</feature>
<dbReference type="AlphaFoldDB" id="A0A9W7YA06"/>
<dbReference type="SUPFAM" id="SSF81665">
    <property type="entry name" value="Calcium ATPase, transmembrane domain M"/>
    <property type="match status" value="1"/>
</dbReference>
<evidence type="ECO:0000256" key="5">
    <source>
        <dbReference type="ARBA" id="ARBA00022842"/>
    </source>
</evidence>
<dbReference type="InterPro" id="IPR006544">
    <property type="entry name" value="P-type_TPase_V"/>
</dbReference>
<dbReference type="InterPro" id="IPR008250">
    <property type="entry name" value="ATPase_P-typ_transduc_dom_A_sf"/>
</dbReference>
<evidence type="ECO:0000256" key="2">
    <source>
        <dbReference type="ARBA" id="ARBA00022723"/>
    </source>
</evidence>
<evidence type="ECO:0008006" key="13">
    <source>
        <dbReference type="Google" id="ProtNLM"/>
    </source>
</evidence>
<name>A0A9W7YA06_9FUNG</name>
<dbReference type="GO" id="GO:0016020">
    <property type="term" value="C:membrane"/>
    <property type="evidence" value="ECO:0007669"/>
    <property type="project" value="UniProtKB-SubCell"/>
</dbReference>
<reference evidence="11" key="1">
    <citation type="submission" date="2022-07" db="EMBL/GenBank/DDBJ databases">
        <title>Phylogenomic reconstructions and comparative analyses of Kickxellomycotina fungi.</title>
        <authorList>
            <person name="Reynolds N.K."/>
            <person name="Stajich J.E."/>
            <person name="Barry K."/>
            <person name="Grigoriev I.V."/>
            <person name="Crous P."/>
            <person name="Smith M.E."/>
        </authorList>
    </citation>
    <scope>NUCLEOTIDE SEQUENCE</scope>
    <source>
        <strain evidence="11">BCRC 34381</strain>
    </source>
</reference>
<feature type="transmembrane region" description="Helical" evidence="7">
    <location>
        <begin position="184"/>
        <end position="205"/>
    </location>
</feature>
<evidence type="ECO:0000313" key="12">
    <source>
        <dbReference type="Proteomes" id="UP001143981"/>
    </source>
</evidence>
<dbReference type="GO" id="GO:0046872">
    <property type="term" value="F:metal ion binding"/>
    <property type="evidence" value="ECO:0007669"/>
    <property type="project" value="UniProtKB-KW"/>
</dbReference>
<sequence length="755" mass="82155">MAGSAVRRLARAAVTAAIVAGVAANQLWHDVNRYDARGNECKLRDKDTSCSPLCVASLRDCPASLQPSCPDGQSFCADGACHDECTADVQSKNPCHCSRSGSKLPAAAASLVPCAAIPAVTIQDFHPWRPEVDIRKACGAEANITDQADTVGVWGTRWLGGDITAVWAECPSPPAPNYTYSESYWLATFSINGALALLIVLWSAYKRWAERGLRAARARGPDGFAPMLAAADKASSATTEAKDAAGSGVTKSLLEGGAAPAMDLRGYRGHVLGTACVWSISLVTALWVCYLGVWTADYYGSLPGARHGVLYSLAYGSSYLELATFLVVWGIFFVLLVALYILKPHLRNYFRVQTLPAKGAFVCVTRPLREVRMLADNVNWLQHGINVLTAWLRVALSRDKEFTTCPVERTSKGRAFFTYQCTRYVLDEQALQFAPFEFDLGTCHSALVAQAGGLSAAEAAYRLELVGPNFVEVRVPGLYRAFVRELVSFFYIYQFVFLWAFYFYGYYQVGVVDTGVVLLSAAIKALLRLHSERRLKRMAEQEEPATVYRDGEWLRMSTRELVPGDVVEVTTGAHMSCDCVLISGNAIMDESSLTGEPLPVRKFPLRIDDGDYSAAGAGRTSTLFAGTIVSQVQSVAKSADSLECDRVLALVRATGTMSDKGQLVRQILFPSPITFVFDEQLRIVVAILVLCAVFIMGMAAYLYQGSPVAVAFYGLFALAQLLSPLLPAALVVGQSIAAARLRKKHIYCVDPQRVM</sequence>